<dbReference type="HOGENOM" id="CLU_3186899_0_0_6"/>
<dbReference type="Proteomes" id="UP000011864">
    <property type="component" value="Chromosome"/>
</dbReference>
<proteinExistence type="predicted"/>
<reference evidence="2 3" key="1">
    <citation type="journal article" date="2013" name="Genome Announc.">
        <title>Complete Genome Sequence of Glaciecola psychrophila Strain 170T.</title>
        <authorList>
            <person name="Yin J."/>
            <person name="Chen J."/>
            <person name="Liu G."/>
            <person name="Yu Y."/>
            <person name="Song L."/>
            <person name="Wang X."/>
            <person name="Qu X."/>
        </authorList>
    </citation>
    <scope>NUCLEOTIDE SEQUENCE [LARGE SCALE GENOMIC DNA]</scope>
    <source>
        <strain evidence="2 3">170</strain>
    </source>
</reference>
<dbReference type="EMBL" id="CP003837">
    <property type="protein sequence ID" value="AGH45962.1"/>
    <property type="molecule type" value="Genomic_DNA"/>
</dbReference>
<accession>K7AXI5</accession>
<feature type="signal peptide" evidence="1">
    <location>
        <begin position="1"/>
        <end position="17"/>
    </location>
</feature>
<keyword evidence="3" id="KW-1185">Reference proteome</keyword>
<dbReference type="AlphaFoldDB" id="K7AXI5"/>
<dbReference type="RefSeq" id="WP_007642279.1">
    <property type="nucleotide sequence ID" value="NC_020514.1"/>
</dbReference>
<evidence type="ECO:0000313" key="3">
    <source>
        <dbReference type="Proteomes" id="UP000011864"/>
    </source>
</evidence>
<keyword evidence="1" id="KW-0732">Signal</keyword>
<dbReference type="PATRIC" id="fig|1129794.4.peg.3841"/>
<evidence type="ECO:0000313" key="2">
    <source>
        <dbReference type="EMBL" id="AGH45962.1"/>
    </source>
</evidence>
<organism evidence="2 3">
    <name type="scientific">Paraglaciecola psychrophila 170</name>
    <dbReference type="NCBI Taxonomy" id="1129794"/>
    <lineage>
        <taxon>Bacteria</taxon>
        <taxon>Pseudomonadati</taxon>
        <taxon>Pseudomonadota</taxon>
        <taxon>Gammaproteobacteria</taxon>
        <taxon>Alteromonadales</taxon>
        <taxon>Alteromonadaceae</taxon>
        <taxon>Paraglaciecola</taxon>
    </lineage>
</organism>
<feature type="chain" id="PRO_5003899157" evidence="1">
    <location>
        <begin position="18"/>
        <end position="46"/>
    </location>
</feature>
<dbReference type="STRING" id="1129794.C427_3857"/>
<dbReference type="KEGG" id="gps:C427_3857"/>
<evidence type="ECO:0000256" key="1">
    <source>
        <dbReference type="SAM" id="SignalP"/>
    </source>
</evidence>
<gene>
    <name evidence="2" type="ORF">C427_3857</name>
</gene>
<protein>
    <submittedName>
        <fullName evidence="2">Uncharacterized protein</fullName>
    </submittedName>
</protein>
<sequence length="46" mass="4942">MTKYILLLLLVSNIVFAEPDVSVSGFGTLGIVTIGSNDFGYRADFS</sequence>
<name>K7AXI5_9ALTE</name>